<evidence type="ECO:0000256" key="4">
    <source>
        <dbReference type="ARBA" id="ARBA00022777"/>
    </source>
</evidence>
<comment type="caution">
    <text evidence="8">The sequence shown here is derived from an EMBL/GenBank/DDBJ whole genome shotgun (WGS) entry which is preliminary data.</text>
</comment>
<dbReference type="Gene3D" id="3.40.50.300">
    <property type="entry name" value="P-loop containing nucleotide triphosphate hydrolases"/>
    <property type="match status" value="1"/>
</dbReference>
<dbReference type="Proteomes" id="UP000620327">
    <property type="component" value="Unassembled WGS sequence"/>
</dbReference>
<dbReference type="SUPFAM" id="SSF52540">
    <property type="entry name" value="P-loop containing nucleoside triphosphate hydrolases"/>
    <property type="match status" value="1"/>
</dbReference>
<feature type="binding site" evidence="7">
    <location>
        <begin position="11"/>
        <end position="16"/>
    </location>
    <ligand>
        <name>ATP</name>
        <dbReference type="ChEBI" id="CHEBI:30616"/>
    </ligand>
</feature>
<dbReference type="EMBL" id="JACOQI010000022">
    <property type="protein sequence ID" value="MBC5771807.1"/>
    <property type="molecule type" value="Genomic_DNA"/>
</dbReference>
<evidence type="ECO:0000256" key="6">
    <source>
        <dbReference type="ARBA" id="ARBA00023141"/>
    </source>
</evidence>
<keyword evidence="5 7" id="KW-0067">ATP-binding</keyword>
<keyword evidence="2 7" id="KW-0808">Transferase</keyword>
<organism evidence="8 9">
    <name type="scientific">Dysosmobacter segnis</name>
    <dbReference type="NCBI Taxonomy" id="2763042"/>
    <lineage>
        <taxon>Bacteria</taxon>
        <taxon>Bacillati</taxon>
        <taxon>Bacillota</taxon>
        <taxon>Clostridia</taxon>
        <taxon>Eubacteriales</taxon>
        <taxon>Oscillospiraceae</taxon>
        <taxon>Dysosmobacter</taxon>
    </lineage>
</organism>
<keyword evidence="7" id="KW-0460">Magnesium</keyword>
<evidence type="ECO:0000256" key="5">
    <source>
        <dbReference type="ARBA" id="ARBA00022840"/>
    </source>
</evidence>
<dbReference type="PANTHER" id="PTHR21087:SF16">
    <property type="entry name" value="SHIKIMATE KINASE 1, CHLOROPLASTIC"/>
    <property type="match status" value="1"/>
</dbReference>
<dbReference type="AlphaFoldDB" id="A0A923MJD5"/>
<proteinExistence type="inferred from homology"/>
<dbReference type="EC" id="2.7.1.71" evidence="7"/>
<keyword evidence="7" id="KW-0963">Cytoplasm</keyword>
<dbReference type="GO" id="GO:0008652">
    <property type="term" value="P:amino acid biosynthetic process"/>
    <property type="evidence" value="ECO:0007669"/>
    <property type="project" value="UniProtKB-KW"/>
</dbReference>
<dbReference type="Pfam" id="PF01202">
    <property type="entry name" value="SKI"/>
    <property type="match status" value="1"/>
</dbReference>
<comment type="caution">
    <text evidence="7">Lacks conserved residue(s) required for the propagation of feature annotation.</text>
</comment>
<dbReference type="GO" id="GO:0004765">
    <property type="term" value="F:shikimate kinase activity"/>
    <property type="evidence" value="ECO:0007669"/>
    <property type="project" value="UniProtKB-UniRule"/>
</dbReference>
<comment type="subcellular location">
    <subcellularLocation>
        <location evidence="7">Cytoplasm</location>
    </subcellularLocation>
</comment>
<comment type="similarity">
    <text evidence="7">Belongs to the shikimate kinase family.</text>
</comment>
<keyword evidence="4 7" id="KW-0418">Kinase</keyword>
<keyword evidence="7" id="KW-0479">Metal-binding</keyword>
<evidence type="ECO:0000256" key="3">
    <source>
        <dbReference type="ARBA" id="ARBA00022741"/>
    </source>
</evidence>
<comment type="cofactor">
    <cofactor evidence="7">
        <name>Mg(2+)</name>
        <dbReference type="ChEBI" id="CHEBI:18420"/>
    </cofactor>
    <text evidence="7">Binds 1 Mg(2+) ion per subunit.</text>
</comment>
<gene>
    <name evidence="7" type="primary">aroK</name>
    <name evidence="8" type="ORF">H8Z83_16025</name>
</gene>
<comment type="catalytic activity">
    <reaction evidence="7">
        <text>shikimate + ATP = 3-phosphoshikimate + ADP + H(+)</text>
        <dbReference type="Rhea" id="RHEA:13121"/>
        <dbReference type="ChEBI" id="CHEBI:15378"/>
        <dbReference type="ChEBI" id="CHEBI:30616"/>
        <dbReference type="ChEBI" id="CHEBI:36208"/>
        <dbReference type="ChEBI" id="CHEBI:145989"/>
        <dbReference type="ChEBI" id="CHEBI:456216"/>
        <dbReference type="EC" id="2.7.1.71"/>
    </reaction>
</comment>
<dbReference type="GO" id="GO:0005829">
    <property type="term" value="C:cytosol"/>
    <property type="evidence" value="ECO:0007669"/>
    <property type="project" value="TreeGrafter"/>
</dbReference>
<dbReference type="RefSeq" id="WP_187015994.1">
    <property type="nucleotide sequence ID" value="NZ_JACOQI010000022.1"/>
</dbReference>
<keyword evidence="1 7" id="KW-0028">Amino-acid biosynthesis</keyword>
<feature type="binding site" evidence="7">
    <location>
        <position position="15"/>
    </location>
    <ligand>
        <name>Mg(2+)</name>
        <dbReference type="ChEBI" id="CHEBI:18420"/>
    </ligand>
</feature>
<feature type="binding site" evidence="7">
    <location>
        <position position="117"/>
    </location>
    <ligand>
        <name>ATP</name>
        <dbReference type="ChEBI" id="CHEBI:30616"/>
    </ligand>
</feature>
<keyword evidence="3 7" id="KW-0547">Nucleotide-binding</keyword>
<dbReference type="PRINTS" id="PR01100">
    <property type="entry name" value="SHIKIMTKNASE"/>
</dbReference>
<evidence type="ECO:0000256" key="7">
    <source>
        <dbReference type="HAMAP-Rule" id="MF_00109"/>
    </source>
</evidence>
<evidence type="ECO:0000256" key="2">
    <source>
        <dbReference type="ARBA" id="ARBA00022679"/>
    </source>
</evidence>
<feature type="binding site" evidence="7">
    <location>
        <position position="134"/>
    </location>
    <ligand>
        <name>substrate</name>
    </ligand>
</feature>
<sequence>MKNIVLIGMPGTGKSTVGKALADRLGYDFVDADDLIVQTTGKTLPEILRQDGLEAFYEIENKVGTDLNRTHTVIATGGSMVLYPEAMAHLKKGSTVIWLQTPFSQLEKRMPADLYDRGIAVPAGTPLREIYEERCVLYARYADLIVASQDGESDTARLVEDVMRTVGLEA</sequence>
<dbReference type="InterPro" id="IPR027417">
    <property type="entry name" value="P-loop_NTPase"/>
</dbReference>
<dbReference type="InterPro" id="IPR031322">
    <property type="entry name" value="Shikimate/glucono_kinase"/>
</dbReference>
<keyword evidence="9" id="KW-1185">Reference proteome</keyword>
<comment type="pathway">
    <text evidence="7">Metabolic intermediate biosynthesis; chorismate biosynthesis; chorismate from D-erythrose 4-phosphate and phosphoenolpyruvate: step 5/7.</text>
</comment>
<dbReference type="GO" id="GO:0009073">
    <property type="term" value="P:aromatic amino acid family biosynthetic process"/>
    <property type="evidence" value="ECO:0007669"/>
    <property type="project" value="UniProtKB-KW"/>
</dbReference>
<comment type="subunit">
    <text evidence="7">Monomer.</text>
</comment>
<dbReference type="PANTHER" id="PTHR21087">
    <property type="entry name" value="SHIKIMATE KINASE"/>
    <property type="match status" value="1"/>
</dbReference>
<feature type="binding site" evidence="7">
    <location>
        <position position="78"/>
    </location>
    <ligand>
        <name>substrate</name>
    </ligand>
</feature>
<dbReference type="GO" id="GO:0005524">
    <property type="term" value="F:ATP binding"/>
    <property type="evidence" value="ECO:0007669"/>
    <property type="project" value="UniProtKB-UniRule"/>
</dbReference>
<evidence type="ECO:0000256" key="1">
    <source>
        <dbReference type="ARBA" id="ARBA00022605"/>
    </source>
</evidence>
<dbReference type="GO" id="GO:0009423">
    <property type="term" value="P:chorismate biosynthetic process"/>
    <property type="evidence" value="ECO:0007669"/>
    <property type="project" value="UniProtKB-UniRule"/>
</dbReference>
<comment type="function">
    <text evidence="7">Catalyzes the specific phosphorylation of the 3-hydroxyl group of shikimic acid using ATP as a cosubstrate.</text>
</comment>
<feature type="binding site" evidence="7">
    <location>
        <position position="33"/>
    </location>
    <ligand>
        <name>substrate</name>
    </ligand>
</feature>
<dbReference type="CDD" id="cd00464">
    <property type="entry name" value="SK"/>
    <property type="match status" value="1"/>
</dbReference>
<evidence type="ECO:0000313" key="9">
    <source>
        <dbReference type="Proteomes" id="UP000620327"/>
    </source>
</evidence>
<dbReference type="InterPro" id="IPR000623">
    <property type="entry name" value="Shikimate_kinase/TSH1"/>
</dbReference>
<protein>
    <recommendedName>
        <fullName evidence="7">Shikimate kinase</fullName>
        <shortName evidence="7">SK</shortName>
        <ecNumber evidence="7">2.7.1.71</ecNumber>
    </recommendedName>
</protein>
<name>A0A923MJD5_9FIRM</name>
<accession>A0A923MJD5</accession>
<dbReference type="HAMAP" id="MF_00109">
    <property type="entry name" value="Shikimate_kinase"/>
    <property type="match status" value="1"/>
</dbReference>
<evidence type="ECO:0000313" key="8">
    <source>
        <dbReference type="EMBL" id="MBC5771807.1"/>
    </source>
</evidence>
<keyword evidence="6 7" id="KW-0057">Aromatic amino acid biosynthesis</keyword>
<dbReference type="GO" id="GO:0000287">
    <property type="term" value="F:magnesium ion binding"/>
    <property type="evidence" value="ECO:0007669"/>
    <property type="project" value="UniProtKB-UniRule"/>
</dbReference>
<reference evidence="8" key="1">
    <citation type="submission" date="2020-08" db="EMBL/GenBank/DDBJ databases">
        <title>Genome public.</title>
        <authorList>
            <person name="Liu C."/>
            <person name="Sun Q."/>
        </authorList>
    </citation>
    <scope>NUCLEOTIDE SEQUENCE</scope>
    <source>
        <strain evidence="8">BX15</strain>
    </source>
</reference>